<keyword evidence="5" id="KW-0539">Nucleus</keyword>
<dbReference type="Gene3D" id="3.30.890.10">
    <property type="entry name" value="Methyl-cpg-binding Protein 2, Chain A"/>
    <property type="match status" value="1"/>
</dbReference>
<dbReference type="EMBL" id="JAIWQS010000001">
    <property type="protein sequence ID" value="KAJ8774820.1"/>
    <property type="molecule type" value="Genomic_DNA"/>
</dbReference>
<comment type="subcellular location">
    <subcellularLocation>
        <location evidence="1">Nucleus</location>
    </subcellularLocation>
</comment>
<feature type="domain" description="MBD" evidence="7">
    <location>
        <begin position="4"/>
        <end position="74"/>
    </location>
</feature>
<dbReference type="PROSITE" id="PS50982">
    <property type="entry name" value="MBD"/>
    <property type="match status" value="1"/>
</dbReference>
<feature type="region of interest" description="Disordered" evidence="6">
    <location>
        <begin position="57"/>
        <end position="215"/>
    </location>
</feature>
<accession>A0AAV8U6A9</accession>
<evidence type="ECO:0000259" key="7">
    <source>
        <dbReference type="PROSITE" id="PS50982"/>
    </source>
</evidence>
<dbReference type="GO" id="GO:0005634">
    <property type="term" value="C:nucleus"/>
    <property type="evidence" value="ECO:0007669"/>
    <property type="project" value="UniProtKB-SubCell"/>
</dbReference>
<dbReference type="PANTHER" id="PTHR33729">
    <property type="entry name" value="METHYL-CPG BINDING DOMAIN CONTAINING PROTEIN, EXPRESSED"/>
    <property type="match status" value="1"/>
</dbReference>
<dbReference type="SUPFAM" id="SSF54171">
    <property type="entry name" value="DNA-binding domain"/>
    <property type="match status" value="1"/>
</dbReference>
<evidence type="ECO:0000256" key="6">
    <source>
        <dbReference type="SAM" id="MobiDB-lite"/>
    </source>
</evidence>
<dbReference type="InterPro" id="IPR016177">
    <property type="entry name" value="DNA-bd_dom_sf"/>
</dbReference>
<evidence type="ECO:0000256" key="3">
    <source>
        <dbReference type="ARBA" id="ARBA00023125"/>
    </source>
</evidence>
<evidence type="ECO:0000256" key="5">
    <source>
        <dbReference type="ARBA" id="ARBA00023242"/>
    </source>
</evidence>
<dbReference type="InterPro" id="IPR039622">
    <property type="entry name" value="MBD10/11"/>
</dbReference>
<gene>
    <name evidence="8" type="ORF">K2173_017266</name>
</gene>
<evidence type="ECO:0000313" key="8">
    <source>
        <dbReference type="EMBL" id="KAJ8774820.1"/>
    </source>
</evidence>
<dbReference type="Pfam" id="PF01429">
    <property type="entry name" value="MBD"/>
    <property type="match status" value="1"/>
</dbReference>
<dbReference type="Proteomes" id="UP001159364">
    <property type="component" value="Linkage Group LG01"/>
</dbReference>
<evidence type="ECO:0000256" key="1">
    <source>
        <dbReference type="ARBA" id="ARBA00004123"/>
    </source>
</evidence>
<keyword evidence="4" id="KW-0804">Transcription</keyword>
<comment type="caution">
    <text evidence="8">The sequence shown here is derived from an EMBL/GenBank/DDBJ whole genome shotgun (WGS) entry which is preliminary data.</text>
</comment>
<sequence>MEAKEEVFSIELSAPSAWKKMFYPKSGGTPRKSEITFIAPTGEEISTRKQLEQYLKANPGNPAISEFDWGTGETPRRSARISEKAKATLTPEKETPKKRARKSSGSKKDNKEAESAPDQTESEKDIQMKNVEESEKQNAEAEKGDVTNGNQDKKVDKEPAEGKEHGDTIMENTSKEEQKGSDRVRDVAQENSTKNVDEGKGDVYSEEEKHQMEVEKQENIEAGLKLELAEETGSVEVAESGNKKDVFLTPTTEVEKENRGAQQDNSNGAVGATQEEIRDKLEVGENDGACNTTTADGIAENGKVNQIGPSDAPQQPAPSTVSC</sequence>
<keyword evidence="3" id="KW-0238">DNA-binding</keyword>
<dbReference type="InterPro" id="IPR001739">
    <property type="entry name" value="Methyl_CpG_DNA-bd"/>
</dbReference>
<reference evidence="8 9" key="1">
    <citation type="submission" date="2021-09" db="EMBL/GenBank/DDBJ databases">
        <title>Genomic insights and catalytic innovation underlie evolution of tropane alkaloids biosynthesis.</title>
        <authorList>
            <person name="Wang Y.-J."/>
            <person name="Tian T."/>
            <person name="Huang J.-P."/>
            <person name="Huang S.-X."/>
        </authorList>
    </citation>
    <scope>NUCLEOTIDE SEQUENCE [LARGE SCALE GENOMIC DNA]</scope>
    <source>
        <strain evidence="8">KIB-2018</strain>
        <tissue evidence="8">Leaf</tissue>
    </source>
</reference>
<evidence type="ECO:0000256" key="2">
    <source>
        <dbReference type="ARBA" id="ARBA00023015"/>
    </source>
</evidence>
<keyword evidence="2" id="KW-0805">Transcription regulation</keyword>
<protein>
    <recommendedName>
        <fullName evidence="7">MBD domain-containing protein</fullName>
    </recommendedName>
</protein>
<keyword evidence="9" id="KW-1185">Reference proteome</keyword>
<organism evidence="8 9">
    <name type="scientific">Erythroxylum novogranatense</name>
    <dbReference type="NCBI Taxonomy" id="1862640"/>
    <lineage>
        <taxon>Eukaryota</taxon>
        <taxon>Viridiplantae</taxon>
        <taxon>Streptophyta</taxon>
        <taxon>Embryophyta</taxon>
        <taxon>Tracheophyta</taxon>
        <taxon>Spermatophyta</taxon>
        <taxon>Magnoliopsida</taxon>
        <taxon>eudicotyledons</taxon>
        <taxon>Gunneridae</taxon>
        <taxon>Pentapetalae</taxon>
        <taxon>rosids</taxon>
        <taxon>fabids</taxon>
        <taxon>Malpighiales</taxon>
        <taxon>Erythroxylaceae</taxon>
        <taxon>Erythroxylum</taxon>
    </lineage>
</organism>
<feature type="compositionally biased region" description="Basic and acidic residues" evidence="6">
    <location>
        <begin position="74"/>
        <end position="97"/>
    </location>
</feature>
<proteinExistence type="predicted"/>
<dbReference type="GO" id="GO:0003677">
    <property type="term" value="F:DNA binding"/>
    <property type="evidence" value="ECO:0007669"/>
    <property type="project" value="UniProtKB-KW"/>
</dbReference>
<feature type="region of interest" description="Disordered" evidence="6">
    <location>
        <begin position="253"/>
        <end position="323"/>
    </location>
</feature>
<feature type="compositionally biased region" description="Basic and acidic residues" evidence="6">
    <location>
        <begin position="195"/>
        <end position="215"/>
    </location>
</feature>
<dbReference type="PANTHER" id="PTHR33729:SF12">
    <property type="entry name" value="MBD DOMAIN-CONTAINING PROTEIN"/>
    <property type="match status" value="1"/>
</dbReference>
<evidence type="ECO:0000313" key="9">
    <source>
        <dbReference type="Proteomes" id="UP001159364"/>
    </source>
</evidence>
<name>A0AAV8U6A9_9ROSI</name>
<dbReference type="AlphaFoldDB" id="A0AAV8U6A9"/>
<evidence type="ECO:0000256" key="4">
    <source>
        <dbReference type="ARBA" id="ARBA00023163"/>
    </source>
</evidence>
<feature type="compositionally biased region" description="Basic and acidic residues" evidence="6">
    <location>
        <begin position="121"/>
        <end position="188"/>
    </location>
</feature>